<evidence type="ECO:0000256" key="1">
    <source>
        <dbReference type="ARBA" id="ARBA00000439"/>
    </source>
</evidence>
<evidence type="ECO:0000256" key="2">
    <source>
        <dbReference type="ARBA" id="ARBA00005684"/>
    </source>
</evidence>
<dbReference type="NCBIfam" id="TIGR00217">
    <property type="entry name" value="malQ"/>
    <property type="match status" value="1"/>
</dbReference>
<evidence type="ECO:0000256" key="10">
    <source>
        <dbReference type="RuleBase" id="RU361207"/>
    </source>
</evidence>
<dbReference type="OrthoDB" id="9811841at2"/>
<evidence type="ECO:0000256" key="7">
    <source>
        <dbReference type="ARBA" id="ARBA00023277"/>
    </source>
</evidence>
<keyword evidence="7 10" id="KW-0119">Carbohydrate metabolism</keyword>
<dbReference type="STRING" id="293826.Amet_1677"/>
<evidence type="ECO:0000256" key="4">
    <source>
        <dbReference type="ARBA" id="ARBA00020295"/>
    </source>
</evidence>
<organism evidence="11 12">
    <name type="scientific">Alkaliphilus metalliredigens (strain QYMF)</name>
    <dbReference type="NCBI Taxonomy" id="293826"/>
    <lineage>
        <taxon>Bacteria</taxon>
        <taxon>Bacillati</taxon>
        <taxon>Bacillota</taxon>
        <taxon>Clostridia</taxon>
        <taxon>Peptostreptococcales</taxon>
        <taxon>Natronincolaceae</taxon>
        <taxon>Alkaliphilus</taxon>
    </lineage>
</organism>
<protein>
    <recommendedName>
        <fullName evidence="4 10">4-alpha-glucanotransferase</fullName>
        <ecNumber evidence="3 10">2.4.1.25</ecNumber>
    </recommendedName>
    <alternativeName>
        <fullName evidence="8 10">Amylomaltase</fullName>
    </alternativeName>
    <alternativeName>
        <fullName evidence="9 10">Disproportionating enzyme</fullName>
    </alternativeName>
</protein>
<dbReference type="Gene3D" id="3.20.20.80">
    <property type="entry name" value="Glycosidases"/>
    <property type="match status" value="1"/>
</dbReference>
<name>A6TNT6_ALKMQ</name>
<gene>
    <name evidence="11" type="ordered locus">Amet_1677</name>
</gene>
<dbReference type="SUPFAM" id="SSF51445">
    <property type="entry name" value="(Trans)glycosidases"/>
    <property type="match status" value="1"/>
</dbReference>
<evidence type="ECO:0000256" key="6">
    <source>
        <dbReference type="ARBA" id="ARBA00022679"/>
    </source>
</evidence>
<dbReference type="PANTHER" id="PTHR32438">
    <property type="entry name" value="4-ALPHA-GLUCANOTRANSFERASE DPE1, CHLOROPLASTIC/AMYLOPLASTIC"/>
    <property type="match status" value="1"/>
</dbReference>
<dbReference type="InterPro" id="IPR003385">
    <property type="entry name" value="Glyco_hydro_77"/>
</dbReference>
<dbReference type="GO" id="GO:0004134">
    <property type="term" value="F:4-alpha-glucanotransferase activity"/>
    <property type="evidence" value="ECO:0007669"/>
    <property type="project" value="UniProtKB-EC"/>
</dbReference>
<dbReference type="EMBL" id="CP000724">
    <property type="protein sequence ID" value="ABR47854.1"/>
    <property type="molecule type" value="Genomic_DNA"/>
</dbReference>
<dbReference type="NCBIfam" id="NF011080">
    <property type="entry name" value="PRK14508.1-3"/>
    <property type="match status" value="1"/>
</dbReference>
<comment type="catalytic activity">
    <reaction evidence="1 10">
        <text>Transfers a segment of a (1-&gt;4)-alpha-D-glucan to a new position in an acceptor, which may be glucose or a (1-&gt;4)-alpha-D-glucan.</text>
        <dbReference type="EC" id="2.4.1.25"/>
    </reaction>
</comment>
<dbReference type="CAZy" id="GH77">
    <property type="family name" value="Glycoside Hydrolase Family 77"/>
</dbReference>
<keyword evidence="12" id="KW-1185">Reference proteome</keyword>
<dbReference type="EC" id="2.4.1.25" evidence="3 10"/>
<evidence type="ECO:0000313" key="11">
    <source>
        <dbReference type="EMBL" id="ABR47854.1"/>
    </source>
</evidence>
<keyword evidence="6 10" id="KW-0808">Transferase</keyword>
<accession>A6TNT6</accession>
<proteinExistence type="inferred from homology"/>
<evidence type="ECO:0000256" key="8">
    <source>
        <dbReference type="ARBA" id="ARBA00031423"/>
    </source>
</evidence>
<dbReference type="HOGENOM" id="CLU_014132_1_0_9"/>
<sequence length="491" mass="57000">MERSSGILMHISSLPSPYGIGSFGKEAYEFIDFLSIAGQKYWQILPIGSTGYGDSPYQSFSTFAGNPFFIDLQLLKEEDLLEARDFDNIDFGDNPTKVDYSKIFENKLPVLRKAFENGKIRYGDEVEAFKKENVLWVEDYGLYMALKFHFNSKSWQEWEQDIKLREQEAIHYYKERLKDEIDYWIFLQFLFFIQWNRLKNYANDKGIKIIGDIPIYVAEDSVDAWVNSEIFLFDEYNRPIHVAGCPPDGFSETGQLWGNPLYRWDVLEERGFDWWVERISGSMRLYDVIRVDHFRGLESYWAVPYGEQTAEGGNWLKGPGIKLFHAIEAQLGHVEIIAEDLGFLTPDVIALREQTKYPGMKVLQFAFNIWEESDYLPHNYDKDCVVYTGTHDNDTVMGWLQNGPRDDVAFAKRYLHLNEEEGVHWGFIRGAWSSVGDLAIAQLQDFLGLGSEARMNTPSTLEGNWHWRVKKEALTRELAEKIGGLTKLYGR</sequence>
<keyword evidence="5 10" id="KW-0328">Glycosyltransferase</keyword>
<dbReference type="Proteomes" id="UP000001572">
    <property type="component" value="Chromosome"/>
</dbReference>
<dbReference type="Pfam" id="PF02446">
    <property type="entry name" value="Glyco_hydro_77"/>
    <property type="match status" value="1"/>
</dbReference>
<dbReference type="AlphaFoldDB" id="A6TNT6"/>
<reference evidence="12" key="1">
    <citation type="journal article" date="2016" name="Genome Announc.">
        <title>Complete genome sequence of Alkaliphilus metalliredigens strain QYMF, an alkaliphilic and metal-reducing bacterium isolated from borax-contaminated leachate ponds.</title>
        <authorList>
            <person name="Hwang C."/>
            <person name="Copeland A."/>
            <person name="Lucas S."/>
            <person name="Lapidus A."/>
            <person name="Barry K."/>
            <person name="Detter J.C."/>
            <person name="Glavina Del Rio T."/>
            <person name="Hammon N."/>
            <person name="Israni S."/>
            <person name="Dalin E."/>
            <person name="Tice H."/>
            <person name="Pitluck S."/>
            <person name="Chertkov O."/>
            <person name="Brettin T."/>
            <person name="Bruce D."/>
            <person name="Han C."/>
            <person name="Schmutz J."/>
            <person name="Larimer F."/>
            <person name="Land M.L."/>
            <person name="Hauser L."/>
            <person name="Kyrpides N."/>
            <person name="Mikhailova N."/>
            <person name="Ye Q."/>
            <person name="Zhou J."/>
            <person name="Richardson P."/>
            <person name="Fields M.W."/>
        </authorList>
    </citation>
    <scope>NUCLEOTIDE SEQUENCE [LARGE SCALE GENOMIC DNA]</scope>
    <source>
        <strain evidence="12">QYMF</strain>
    </source>
</reference>
<dbReference type="GO" id="GO:0005975">
    <property type="term" value="P:carbohydrate metabolic process"/>
    <property type="evidence" value="ECO:0007669"/>
    <property type="project" value="InterPro"/>
</dbReference>
<dbReference type="KEGG" id="amt:Amet_1677"/>
<evidence type="ECO:0000313" key="12">
    <source>
        <dbReference type="Proteomes" id="UP000001572"/>
    </source>
</evidence>
<evidence type="ECO:0000256" key="3">
    <source>
        <dbReference type="ARBA" id="ARBA00012560"/>
    </source>
</evidence>
<dbReference type="PANTHER" id="PTHR32438:SF5">
    <property type="entry name" value="4-ALPHA-GLUCANOTRANSFERASE DPE1, CHLOROPLASTIC_AMYLOPLASTIC"/>
    <property type="match status" value="1"/>
</dbReference>
<comment type="similarity">
    <text evidence="2 10">Belongs to the disproportionating enzyme family.</text>
</comment>
<dbReference type="InterPro" id="IPR017853">
    <property type="entry name" value="GH"/>
</dbReference>
<evidence type="ECO:0000256" key="9">
    <source>
        <dbReference type="ARBA" id="ARBA00031501"/>
    </source>
</evidence>
<evidence type="ECO:0000256" key="5">
    <source>
        <dbReference type="ARBA" id="ARBA00022676"/>
    </source>
</evidence>
<dbReference type="eggNOG" id="COG1640">
    <property type="taxonomic scope" value="Bacteria"/>
</dbReference>